<comment type="similarity">
    <text evidence="9">Belongs to the SecD/SecF family. SecD subfamily.</text>
</comment>
<evidence type="ECO:0000256" key="8">
    <source>
        <dbReference type="ARBA" id="ARBA00023136"/>
    </source>
</evidence>
<keyword evidence="5 9" id="KW-0653">Protein transport</keyword>
<feature type="domain" description="Protein export membrane protein SecD/SecF C-terminal" evidence="12">
    <location>
        <begin position="478"/>
        <end position="642"/>
    </location>
</feature>
<dbReference type="NCBIfam" id="TIGR00916">
    <property type="entry name" value="2A0604s01"/>
    <property type="match status" value="1"/>
</dbReference>
<keyword evidence="2 9" id="KW-0813">Transport</keyword>
<feature type="transmembrane region" description="Helical" evidence="9">
    <location>
        <begin position="679"/>
        <end position="696"/>
    </location>
</feature>
<dbReference type="InterPro" id="IPR022813">
    <property type="entry name" value="SecD/SecF_arch_bac"/>
</dbReference>
<evidence type="ECO:0000256" key="3">
    <source>
        <dbReference type="ARBA" id="ARBA00022475"/>
    </source>
</evidence>
<dbReference type="NCBIfam" id="NF009585">
    <property type="entry name" value="PRK13024.1-5"/>
    <property type="match status" value="1"/>
</dbReference>
<evidence type="ECO:0000313" key="15">
    <source>
        <dbReference type="EMBL" id="MCF0065368.1"/>
    </source>
</evidence>
<dbReference type="InterPro" id="IPR055344">
    <property type="entry name" value="SecD_SecF_C_bact"/>
</dbReference>
<feature type="domain" description="SecDF P1 head subdomain" evidence="14">
    <location>
        <begin position="380"/>
        <end position="475"/>
    </location>
</feature>
<feature type="transmembrane region" description="Helical" evidence="9">
    <location>
        <begin position="619"/>
        <end position="644"/>
    </location>
</feature>
<dbReference type="HAMAP" id="MF_01463_B">
    <property type="entry name" value="SecD_B"/>
    <property type="match status" value="1"/>
</dbReference>
<evidence type="ECO:0000259" key="12">
    <source>
        <dbReference type="Pfam" id="PF02355"/>
    </source>
</evidence>
<dbReference type="GO" id="GO:0006605">
    <property type="term" value="P:protein targeting"/>
    <property type="evidence" value="ECO:0007669"/>
    <property type="project" value="UniProtKB-UniRule"/>
</dbReference>
<evidence type="ECO:0000256" key="4">
    <source>
        <dbReference type="ARBA" id="ARBA00022692"/>
    </source>
</evidence>
<dbReference type="Pfam" id="PF07549">
    <property type="entry name" value="Sec_GG"/>
    <property type="match status" value="2"/>
</dbReference>
<dbReference type="Proteomes" id="UP001139000">
    <property type="component" value="Unassembled WGS sequence"/>
</dbReference>
<gene>
    <name evidence="15" type="primary">secDF</name>
    <name evidence="9" type="synonym">secD</name>
    <name evidence="10" type="synonym">secF</name>
    <name evidence="15" type="ORF">LXM26_27890</name>
</gene>
<evidence type="ECO:0000313" key="16">
    <source>
        <dbReference type="Proteomes" id="UP001139000"/>
    </source>
</evidence>
<evidence type="ECO:0000256" key="1">
    <source>
        <dbReference type="ARBA" id="ARBA00004651"/>
    </source>
</evidence>
<comment type="subunit">
    <text evidence="10">Forms a complex with SecD. Part of the essential Sec protein translocation apparatus which comprises SecA, SecYEG and auxiliary proteins SecDF. Other proteins may also be involved.</text>
</comment>
<feature type="transmembrane region" description="Helical" evidence="9">
    <location>
        <begin position="525"/>
        <end position="544"/>
    </location>
</feature>
<dbReference type="GO" id="GO:0065002">
    <property type="term" value="P:intracellular protein transmembrane transport"/>
    <property type="evidence" value="ECO:0007669"/>
    <property type="project" value="UniProtKB-UniRule"/>
</dbReference>
<dbReference type="InterPro" id="IPR022645">
    <property type="entry name" value="SecD/SecF_bac"/>
</dbReference>
<dbReference type="InterPro" id="IPR005791">
    <property type="entry name" value="SecD"/>
</dbReference>
<dbReference type="InterPro" id="IPR048634">
    <property type="entry name" value="SecD_SecF_C"/>
</dbReference>
<dbReference type="Pfam" id="PF02355">
    <property type="entry name" value="SecD_SecF_C"/>
    <property type="match status" value="2"/>
</dbReference>
<evidence type="ECO:0000256" key="2">
    <source>
        <dbReference type="ARBA" id="ARBA00022448"/>
    </source>
</evidence>
<keyword evidence="4 9" id="KW-0812">Transmembrane</keyword>
<dbReference type="Pfam" id="PF22599">
    <property type="entry name" value="SecDF_P1_head"/>
    <property type="match status" value="1"/>
</dbReference>
<feature type="transmembrane region" description="Helical" evidence="9">
    <location>
        <begin position="7"/>
        <end position="27"/>
    </location>
</feature>
<feature type="transmembrane region" description="Helical" evidence="9">
    <location>
        <begin position="799"/>
        <end position="819"/>
    </location>
</feature>
<proteinExistence type="inferred from homology"/>
<dbReference type="GO" id="GO:0043952">
    <property type="term" value="P:protein transport by the Sec complex"/>
    <property type="evidence" value="ECO:0007669"/>
    <property type="project" value="UniProtKB-UniRule"/>
</dbReference>
<dbReference type="Pfam" id="PF21760">
    <property type="entry name" value="SecD_1st"/>
    <property type="match status" value="1"/>
</dbReference>
<dbReference type="AlphaFoldDB" id="A0A9X1TPB0"/>
<keyword evidence="6 9" id="KW-1133">Transmembrane helix</keyword>
<evidence type="ECO:0000256" key="6">
    <source>
        <dbReference type="ARBA" id="ARBA00022989"/>
    </source>
</evidence>
<comment type="caution">
    <text evidence="9">Lacks conserved residue(s) required for the propagation of feature annotation.</text>
</comment>
<comment type="subcellular location">
    <subcellularLocation>
        <location evidence="1 9">Cell membrane</location>
        <topology evidence="1 9">Multi-pass membrane protein</topology>
    </subcellularLocation>
</comment>
<dbReference type="GO" id="GO:0005886">
    <property type="term" value="C:plasma membrane"/>
    <property type="evidence" value="ECO:0007669"/>
    <property type="project" value="UniProtKB-SubCell"/>
</dbReference>
<keyword evidence="16" id="KW-1185">Reference proteome</keyword>
<sequence>MANKNGIIGLTIVIALISVYYLSFTFVSRNIKAKSVAYATDAKGEVDLAKKQRYIDSLWREDVYIGHTLQEVMERELNLGLDLQGGMHVVMEVAPADILKGMAGGNARSAAFQTALRKAGEDKAASNSAFINRFAAAYKEAAPNSSLAGIFATSSNRGKISSSSSDGDVIKMLNTEVNGSIDRAFQITQARIDKFGVTNPNIQRLPGQNRILVELPGVDNPERVRRLLSGAAKLEFSEVYLTNELASGLDGLGKYLAKQEEIKKATGKPAVGAPAATDTTKKTDGGLAAQLAQKTSDSTATDSSALAAQSAALTNLFVPMPQGLGVFLKDTARANEILNRPEVKSLFPADLVFMWDRKGTEGVNNQLILPLYFIKKQNGQAAMEGDVIVDATHDYDERGRPEVTMRMNGEGARKWRTLTARSVGRPVAIIIDNLVYTAPTVQGEIPNGNSSITGSFTVEETKDMSNVLKAGKLPAPTHIVEEAVVGSSLGAEAINDGLISSAVGLLIVLVFMVAYYSRAGWIADIALLINLFFLLGVMASLGAVLTLSGIAGIVLSIGMAVDANVLIYEGIKVELEEGKPFAQAVRDGFKHSLTAIIDSNVTTLLTGIILYTFGTGLVLGFATTLVLGLLTSLFCAIFITRLFLEQQIKSGKVFHFYSGLTKNWFKDNHFDFVSQRRRFYIISAVIIAVGIGSFIFKGFGLGIDFKGGRSYVVRFEESVDADKLRSIMDADLGSTTEVKTFGGQDQVKITTAYLIEETSTDADQKAEAKIMAGVKKIPNNPAKIVSSNKVGPTMANDTLWSAVYAILLALAANFVYIFIRFKRVAFSYGAVVSLGHDVIIILAIFSLFNGWLPWSLDIDQAFIGAILTMIGYSMNDTVVIYDRIRDYLKDDKARGQSLPTVINNALNSTLSRTAVTGISVILVLIVLMIFGGAVIRGFTFCMLLGVIVGTYSSLFVAAPIVVDLLQREKRKEPALTVAEPIAPVAGKKIKA</sequence>
<evidence type="ECO:0000256" key="7">
    <source>
        <dbReference type="ARBA" id="ARBA00023010"/>
    </source>
</evidence>
<comment type="caution">
    <text evidence="15">The sequence shown here is derived from an EMBL/GenBank/DDBJ whole genome shotgun (WGS) entry which is preliminary data.</text>
</comment>
<keyword evidence="7 9" id="KW-0811">Translocation</keyword>
<keyword evidence="8 9" id="KW-0472">Membrane</keyword>
<feature type="region of interest" description="Disordered" evidence="11">
    <location>
        <begin position="266"/>
        <end position="299"/>
    </location>
</feature>
<evidence type="ECO:0000259" key="13">
    <source>
        <dbReference type="Pfam" id="PF21760"/>
    </source>
</evidence>
<evidence type="ECO:0000256" key="10">
    <source>
        <dbReference type="HAMAP-Rule" id="MF_01464"/>
    </source>
</evidence>
<evidence type="ECO:0000256" key="9">
    <source>
        <dbReference type="HAMAP-Rule" id="MF_01463"/>
    </source>
</evidence>
<dbReference type="Gene3D" id="1.20.1640.10">
    <property type="entry name" value="Multidrug efflux transporter AcrB transmembrane domain"/>
    <property type="match status" value="2"/>
</dbReference>
<reference evidence="15" key="1">
    <citation type="submission" date="2021-12" db="EMBL/GenBank/DDBJ databases">
        <title>Novel species in genus Dyadobacter.</title>
        <authorList>
            <person name="Ma C."/>
        </authorList>
    </citation>
    <scope>NUCLEOTIDE SEQUENCE</scope>
    <source>
        <strain evidence="15">LJ419</strain>
    </source>
</reference>
<dbReference type="NCBIfam" id="TIGR00966">
    <property type="entry name" value="transloc_SecF"/>
    <property type="match status" value="1"/>
</dbReference>
<dbReference type="InterPro" id="IPR005665">
    <property type="entry name" value="SecF_bac"/>
</dbReference>
<evidence type="ECO:0000256" key="5">
    <source>
        <dbReference type="ARBA" id="ARBA00022927"/>
    </source>
</evidence>
<keyword evidence="3 9" id="KW-1003">Cell membrane</keyword>
<dbReference type="InterPro" id="IPR054384">
    <property type="entry name" value="SecDF_P1_head"/>
</dbReference>
<dbReference type="InterPro" id="IPR022646">
    <property type="entry name" value="SecD/SecF_CS"/>
</dbReference>
<dbReference type="NCBIfam" id="TIGR01129">
    <property type="entry name" value="secD"/>
    <property type="match status" value="1"/>
</dbReference>
<feature type="domain" description="Protein translocase subunit SecDF P1" evidence="13">
    <location>
        <begin position="181"/>
        <end position="239"/>
    </location>
</feature>
<feature type="transmembrane region" description="Helical" evidence="9">
    <location>
        <begin position="942"/>
        <end position="962"/>
    </location>
</feature>
<dbReference type="RefSeq" id="WP_234658362.1">
    <property type="nucleotide sequence ID" value="NZ_CP094997.1"/>
</dbReference>
<accession>A0A9X1TPB0</accession>
<protein>
    <recommendedName>
        <fullName evidence="9 10">Multifunctional fusion protein</fullName>
    </recommendedName>
    <domain>
        <recommendedName>
            <fullName evidence="9">Protein translocase subunit SecD</fullName>
        </recommendedName>
    </domain>
    <domain>
        <recommendedName>
            <fullName evidence="10">Protein-export membrane protein SecF</fullName>
        </recommendedName>
    </domain>
</protein>
<comment type="function">
    <text evidence="9">Part of the Sec protein translocase complex. Interacts with the SecYEG preprotein conducting channel. SecDF uses the proton motive force (PMF) to complete protein translocation after the ATP-dependent function of SecA.</text>
</comment>
<dbReference type="SUPFAM" id="SSF82866">
    <property type="entry name" value="Multidrug efflux transporter AcrB transmembrane domain"/>
    <property type="match status" value="2"/>
</dbReference>
<feature type="transmembrane region" description="Helical" evidence="9">
    <location>
        <begin position="914"/>
        <end position="936"/>
    </location>
</feature>
<comment type="subunit">
    <text evidence="9">Forms a complex with SecF. Part of the essential Sec protein translocation apparatus which comprises SecA, SecYEG and auxiliary proteins SecDF. Other proteins may also be involved.</text>
</comment>
<dbReference type="Gene3D" id="3.30.1360.200">
    <property type="match status" value="1"/>
</dbReference>
<dbReference type="GO" id="GO:0015450">
    <property type="term" value="F:protein-transporting ATPase activity"/>
    <property type="evidence" value="ECO:0007669"/>
    <property type="project" value="InterPro"/>
</dbReference>
<feature type="transmembrane region" description="Helical" evidence="9">
    <location>
        <begin position="497"/>
        <end position="516"/>
    </location>
</feature>
<dbReference type="Gene3D" id="3.30.70.3220">
    <property type="match status" value="1"/>
</dbReference>
<dbReference type="PANTHER" id="PTHR30081:SF1">
    <property type="entry name" value="PROTEIN TRANSLOCASE SUBUNIT SECD"/>
    <property type="match status" value="1"/>
</dbReference>
<dbReference type="InterPro" id="IPR048631">
    <property type="entry name" value="SecD_1st"/>
</dbReference>
<organism evidence="15 16">
    <name type="scientific">Dyadobacter chenwenxiniae</name>
    <dbReference type="NCBI Taxonomy" id="2906456"/>
    <lineage>
        <taxon>Bacteria</taxon>
        <taxon>Pseudomonadati</taxon>
        <taxon>Bacteroidota</taxon>
        <taxon>Cytophagia</taxon>
        <taxon>Cytophagales</taxon>
        <taxon>Spirosomataceae</taxon>
        <taxon>Dyadobacter</taxon>
    </lineage>
</organism>
<feature type="transmembrane region" description="Helical" evidence="9">
    <location>
        <begin position="826"/>
        <end position="848"/>
    </location>
</feature>
<comment type="similarity">
    <text evidence="10">Belongs to the SecD/SecF family. SecF subfamily.</text>
</comment>
<dbReference type="PRINTS" id="PR01755">
    <property type="entry name" value="SECFTRNLCASE"/>
</dbReference>
<evidence type="ECO:0000259" key="14">
    <source>
        <dbReference type="Pfam" id="PF22599"/>
    </source>
</evidence>
<evidence type="ECO:0000256" key="11">
    <source>
        <dbReference type="SAM" id="MobiDB-lite"/>
    </source>
</evidence>
<dbReference type="EMBL" id="JAJTTC010000011">
    <property type="protein sequence ID" value="MCF0065368.1"/>
    <property type="molecule type" value="Genomic_DNA"/>
</dbReference>
<dbReference type="PANTHER" id="PTHR30081">
    <property type="entry name" value="PROTEIN-EXPORT MEMBRANE PROTEIN SEC"/>
    <property type="match status" value="1"/>
</dbReference>
<name>A0A9X1TPB0_9BACT</name>
<dbReference type="HAMAP" id="MF_01464_B">
    <property type="entry name" value="SecF_B"/>
    <property type="match status" value="1"/>
</dbReference>
<feature type="transmembrane region" description="Helical" evidence="9">
    <location>
        <begin position="860"/>
        <end position="881"/>
    </location>
</feature>
<feature type="domain" description="Protein export membrane protein SecD/SecF C-terminal" evidence="12">
    <location>
        <begin position="781"/>
        <end position="966"/>
    </location>
</feature>
<dbReference type="FunFam" id="1.20.1640.10:FF:000004">
    <property type="entry name" value="Protein translocase subunit SecD"/>
    <property type="match status" value="1"/>
</dbReference>